<dbReference type="SUPFAM" id="SSF50969">
    <property type="entry name" value="YVTN repeat-like/Quinoprotein amine dehydrogenase"/>
    <property type="match status" value="1"/>
</dbReference>
<evidence type="ECO:0000313" key="1">
    <source>
        <dbReference type="EMBL" id="MBB5226435.1"/>
    </source>
</evidence>
<dbReference type="RefSeq" id="WP_184659692.1">
    <property type="nucleotide sequence ID" value="NZ_CP031518.1"/>
</dbReference>
<comment type="caution">
    <text evidence="1">The sequence shown here is derived from an EMBL/GenBank/DDBJ whole genome shotgun (WGS) entry which is preliminary data.</text>
</comment>
<dbReference type="AlphaFoldDB" id="A0A7W8G9V5"/>
<evidence type="ECO:0000313" key="2">
    <source>
        <dbReference type="Proteomes" id="UP000518887"/>
    </source>
</evidence>
<organism evidence="1 2">
    <name type="scientific">Treponema ruminis</name>
    <dbReference type="NCBI Taxonomy" id="744515"/>
    <lineage>
        <taxon>Bacteria</taxon>
        <taxon>Pseudomonadati</taxon>
        <taxon>Spirochaetota</taxon>
        <taxon>Spirochaetia</taxon>
        <taxon>Spirochaetales</taxon>
        <taxon>Treponemataceae</taxon>
        <taxon>Treponema</taxon>
    </lineage>
</organism>
<keyword evidence="2" id="KW-1185">Reference proteome</keyword>
<reference evidence="1 2" key="1">
    <citation type="submission" date="2020-08" db="EMBL/GenBank/DDBJ databases">
        <title>Genomic Encyclopedia of Type Strains, Phase IV (KMG-IV): sequencing the most valuable type-strain genomes for metagenomic binning, comparative biology and taxonomic classification.</title>
        <authorList>
            <person name="Goeker M."/>
        </authorList>
    </citation>
    <scope>NUCLEOTIDE SEQUENCE [LARGE SCALE GENOMIC DNA]</scope>
    <source>
        <strain evidence="1 2">DSM 103462</strain>
    </source>
</reference>
<gene>
    <name evidence="1" type="ORF">HNP76_001808</name>
</gene>
<dbReference type="Proteomes" id="UP000518887">
    <property type="component" value="Unassembled WGS sequence"/>
</dbReference>
<name>A0A7W8G9V5_9SPIR</name>
<dbReference type="EMBL" id="JACHFQ010000005">
    <property type="protein sequence ID" value="MBB5226435.1"/>
    <property type="molecule type" value="Genomic_DNA"/>
</dbReference>
<protein>
    <submittedName>
        <fullName evidence="1">Uncharacterized protein</fullName>
    </submittedName>
</protein>
<accession>A0A7W8G9V5</accession>
<proteinExistence type="predicted"/>
<sequence>MKKLLARIFLSIISVILTILLLLAAALAYCAFDRKSALSSIPRNYSLYIHTDSAFDTVNPLFDLQAADLFLSSPEYSSLRKPFMDFRSSDLRDNGFVKFAASRQVDFAVYGDGSKIGSDSHFVAVLNLGIFSLASRVGSYMYPKLSLSDSQNEFLKNLSYETNEQTSYFVYKTPDLTLYLKSVKNLLIASDSFEHLLTASLVENDTTYTPAQKKLFRSGKKGELRIVADASSLMHSVTGGNPILSSMSNLIASDSLSVVSFNITDSDLSLKCRLPVTSESEDAAPLAPILAKKSSVPSIITRFSDITQYYTVLNAGTLEELKDAVLPFIPDVKNPDEYWKNCDDWCKTLLSMDLNEFLFSWMGDEFAVFGIENQNDPVFAIQIKDEKARQSVFNKLLSSILIKDDNSLILGGVRLSKLEFPSFLNWMLGIVGVNMPSPYFMVLDGTIYFSESAECLSAVYTNAHSGKSLIKSKTYSEVSKDLKNDTSISLFYNLERSVPFFLRSNEALSQVLKLYTMGRFDVRIEKDVLEINLHACARKSGSLYSVPGFPLSLEQKASPLNLQVDSGKNPKHLYWVEGQTSLKALDLSSMQIASKEDSDKIEIVASSKPKNGGTVWSVSSHGVVSLLNPALEAVGRFPLMLGENISCRPCSSGENLVLVSDLGTVFIVKPDASLVTIEIPGLSAKSEPVALSDGRAFAIYSKGFLGKIYYFEGEKCVNLENPFEIPGIALGSPAILKNSSKIYVGIITQAGELNIWRADSKDGEQIDGFPLRLGGVFMTNLVASEKYFYALSSDALLYRISLDGSILTVQIPNSSARHGFICLRDTENNGRESLFVCADANVIYGFNENLELLSGYPLAGWGKPVFADVNGDKVSECLALTIDKKLTAWRTR</sequence>
<dbReference type="InterPro" id="IPR011044">
    <property type="entry name" value="Quino_amine_DH_bsu"/>
</dbReference>